<accession>A0A1I3I408</accession>
<proteinExistence type="predicted"/>
<evidence type="ECO:0000313" key="2">
    <source>
        <dbReference type="Proteomes" id="UP000199287"/>
    </source>
</evidence>
<evidence type="ECO:0008006" key="3">
    <source>
        <dbReference type="Google" id="ProtNLM"/>
    </source>
</evidence>
<sequence length="492" mass="57668">MNISEIFKLDVSQQELDFIDIDLEIDYPLFIDPFLISNQKNNWVMEADLLIKNFFNEFKINIIERKYEYAVEMLSFMSEPKETCLGLSKSGTMHGRGVGIINSTSIVDKIVSTKAIQKGIVNNIEDLMIFVDDIDKDKISDMVTNIIRGKLIEYTQQQCNLWGIKLTKGETLPFWDAVDKEWIYTDSEILIVNGREIILVPKFIVSPISVFTAQSYNWFFIVEQERNFHLQRRSSIVKMKKLKNGTEKYTLSKKDTQEFIKEHDIKENSSYKSYIRDYTLRYPELFEEFVKYSKRVSKPISNDEIIKFCDSQNQSDLIDYLIEKLENIPTGRNDATRYHHLVKSLLEVIFYPELINPIIEREIHDGRKRIDIVMDNNANKGFFEKLNSVSKIFSPYIYIECKNYETDIKNPELDQLAGRFSDKRGRFGLLLCRNISDVNTFKARCKDTYNDGRGLIIGLTDNDIVRMLEYVKDDNRLGIDKILEDNKRDIMI</sequence>
<protein>
    <recommendedName>
        <fullName evidence="3">Restriction endonuclease</fullName>
    </recommendedName>
</protein>
<dbReference type="Proteomes" id="UP000199287">
    <property type="component" value="Unassembled WGS sequence"/>
</dbReference>
<dbReference type="EMBL" id="FOQA01000021">
    <property type="protein sequence ID" value="SFI42706.1"/>
    <property type="molecule type" value="Genomic_DNA"/>
</dbReference>
<organism evidence="1 2">
    <name type="scientific">Tindallia magadiensis</name>
    <dbReference type="NCBI Taxonomy" id="69895"/>
    <lineage>
        <taxon>Bacteria</taxon>
        <taxon>Bacillati</taxon>
        <taxon>Bacillota</taxon>
        <taxon>Clostridia</taxon>
        <taxon>Peptostreptococcales</taxon>
        <taxon>Tindalliaceae</taxon>
        <taxon>Tindallia</taxon>
    </lineage>
</organism>
<dbReference type="STRING" id="69895.SAMN05192551_1217"/>
<name>A0A1I3I408_9FIRM</name>
<dbReference type="OrthoDB" id="6691177at2"/>
<reference evidence="2" key="1">
    <citation type="submission" date="2016-10" db="EMBL/GenBank/DDBJ databases">
        <authorList>
            <person name="Varghese N."/>
            <person name="Submissions S."/>
        </authorList>
    </citation>
    <scope>NUCLEOTIDE SEQUENCE [LARGE SCALE GENOMIC DNA]</scope>
    <source>
        <strain evidence="2">Z-7934</strain>
    </source>
</reference>
<dbReference type="RefSeq" id="WP_093373994.1">
    <property type="nucleotide sequence ID" value="NZ_FOQA01000021.1"/>
</dbReference>
<keyword evidence="2" id="KW-1185">Reference proteome</keyword>
<gene>
    <name evidence="1" type="ORF">SAMN05192551_1217</name>
</gene>
<dbReference type="AlphaFoldDB" id="A0A1I3I408"/>
<evidence type="ECO:0000313" key="1">
    <source>
        <dbReference type="EMBL" id="SFI42706.1"/>
    </source>
</evidence>